<feature type="chain" id="PRO_5038839441" description="DUF4367 domain-containing protein" evidence="2">
    <location>
        <begin position="20"/>
        <end position="331"/>
    </location>
</feature>
<dbReference type="KEGG" id="plut:EI981_04115"/>
<feature type="region of interest" description="Disordered" evidence="1">
    <location>
        <begin position="28"/>
        <end position="55"/>
    </location>
</feature>
<dbReference type="PROSITE" id="PS51257">
    <property type="entry name" value="PROKAR_LIPOPROTEIN"/>
    <property type="match status" value="1"/>
</dbReference>
<sequence>MNRNVIYFFLCTLISIALLTGCSSNSTVKTKSNPQTGTQSQLESQTEAQSQDEYSPDWGDLKELESLRFNDSETVPINVNDYMQKSFNNYEQLDIPLGNEKVPLTIQQLFATYEAGFSINNYYGTDLNYLYVNNGLATDYNPFDDPKYTKLNLNNGVTAYYDNSTIDKENFKIEWKTPEKTITALNSFRADDKERLSNMTDIANTLGSHKLELRFPLSDTSFPAAMLKDANLNITFYLYHNRSVMEYILHFSLNDGAKPSFYASEQNFFKLKMNAIGKVKLQNGEYALVSDQEIEESNGKQYNVVWSKDGIYYRVVGESQEIAIKIANLVK</sequence>
<reference evidence="4" key="1">
    <citation type="submission" date="2018-12" db="EMBL/GenBank/DDBJ databases">
        <title>Complete genome sequence of Paenibacillus sp. MBLB1234.</title>
        <authorList>
            <person name="Nam Y.-D."/>
            <person name="Kang J."/>
            <person name="Chung W.-H."/>
            <person name="Park Y.S."/>
        </authorList>
    </citation>
    <scope>NUCLEOTIDE SEQUENCE [LARGE SCALE GENOMIC DNA]</scope>
    <source>
        <strain evidence="4">MBLB1234</strain>
    </source>
</reference>
<feature type="compositionally biased region" description="Polar residues" evidence="1">
    <location>
        <begin position="28"/>
        <end position="53"/>
    </location>
</feature>
<name>A0A3S9UTS1_9BACL</name>
<evidence type="ECO:0000313" key="3">
    <source>
        <dbReference type="EMBL" id="AZS13738.1"/>
    </source>
</evidence>
<keyword evidence="2" id="KW-0732">Signal</keyword>
<dbReference type="RefSeq" id="WP_126995704.1">
    <property type="nucleotide sequence ID" value="NZ_CP034346.1"/>
</dbReference>
<organism evidence="3 4">
    <name type="scientific">Paenibacillus lutimineralis</name>
    <dbReference type="NCBI Taxonomy" id="2707005"/>
    <lineage>
        <taxon>Bacteria</taxon>
        <taxon>Bacillati</taxon>
        <taxon>Bacillota</taxon>
        <taxon>Bacilli</taxon>
        <taxon>Bacillales</taxon>
        <taxon>Paenibacillaceae</taxon>
        <taxon>Paenibacillus</taxon>
    </lineage>
</organism>
<feature type="signal peptide" evidence="2">
    <location>
        <begin position="1"/>
        <end position="19"/>
    </location>
</feature>
<dbReference type="EMBL" id="CP034346">
    <property type="protein sequence ID" value="AZS13738.1"/>
    <property type="molecule type" value="Genomic_DNA"/>
</dbReference>
<accession>A0A3S9UTS1</accession>
<evidence type="ECO:0000256" key="2">
    <source>
        <dbReference type="SAM" id="SignalP"/>
    </source>
</evidence>
<dbReference type="AlphaFoldDB" id="A0A3S9UTS1"/>
<evidence type="ECO:0000313" key="4">
    <source>
        <dbReference type="Proteomes" id="UP000270678"/>
    </source>
</evidence>
<proteinExistence type="predicted"/>
<protein>
    <recommendedName>
        <fullName evidence="5">DUF4367 domain-containing protein</fullName>
    </recommendedName>
</protein>
<dbReference type="Proteomes" id="UP000270678">
    <property type="component" value="Chromosome"/>
</dbReference>
<keyword evidence="4" id="KW-1185">Reference proteome</keyword>
<evidence type="ECO:0008006" key="5">
    <source>
        <dbReference type="Google" id="ProtNLM"/>
    </source>
</evidence>
<gene>
    <name evidence="3" type="ORF">EI981_04115</name>
</gene>
<evidence type="ECO:0000256" key="1">
    <source>
        <dbReference type="SAM" id="MobiDB-lite"/>
    </source>
</evidence>